<organism evidence="2 3">
    <name type="scientific">Eiseniibacteriota bacterium</name>
    <dbReference type="NCBI Taxonomy" id="2212470"/>
    <lineage>
        <taxon>Bacteria</taxon>
        <taxon>Candidatus Eiseniibacteriota</taxon>
    </lineage>
</organism>
<comment type="caution">
    <text evidence="2">The sequence shown here is derived from an EMBL/GenBank/DDBJ whole genome shotgun (WGS) entry which is preliminary data.</text>
</comment>
<feature type="signal peptide" evidence="1">
    <location>
        <begin position="1"/>
        <end position="19"/>
    </location>
</feature>
<evidence type="ECO:0000313" key="3">
    <source>
        <dbReference type="Proteomes" id="UP001593833"/>
    </source>
</evidence>
<keyword evidence="1" id="KW-0732">Signal</keyword>
<feature type="chain" id="PRO_5045179896" evidence="1">
    <location>
        <begin position="20"/>
        <end position="177"/>
    </location>
</feature>
<dbReference type="Proteomes" id="UP001593833">
    <property type="component" value="Unassembled WGS sequence"/>
</dbReference>
<protein>
    <submittedName>
        <fullName evidence="2">Uncharacterized protein</fullName>
    </submittedName>
</protein>
<sequence>MRIAAAVVVLMCATGITIADDATSMRVSGEWGPTIELDYSPLREPYYSQIPNGYGLNASSAFGSELADDIPSDLAGIEIIAVTATLPEPVMITETLSIGGLVDITYSTEPYNGLGHTELGDSNGCELYVDHEFWGDPRWTSVWEAFGVTMDLAYSLYVDPPVSTETTSWAAVKDLYH</sequence>
<proteinExistence type="predicted"/>
<reference evidence="2 3" key="1">
    <citation type="submission" date="2024-09" db="EMBL/GenBank/DDBJ databases">
        <authorList>
            <person name="D'Angelo T."/>
        </authorList>
    </citation>
    <scope>NUCLEOTIDE SEQUENCE [LARGE SCALE GENOMIC DNA]</scope>
    <source>
        <strain evidence="2">SAG AM-320-E07</strain>
    </source>
</reference>
<gene>
    <name evidence="2" type="ORF">ACFL6M_01790</name>
</gene>
<dbReference type="EMBL" id="JBHPKH010000011">
    <property type="protein sequence ID" value="MFC1572307.1"/>
    <property type="molecule type" value="Genomic_DNA"/>
</dbReference>
<accession>A0ABV6YIY7</accession>
<keyword evidence="3" id="KW-1185">Reference proteome</keyword>
<evidence type="ECO:0000256" key="1">
    <source>
        <dbReference type="SAM" id="SignalP"/>
    </source>
</evidence>
<name>A0ABV6YIY7_UNCEI</name>
<evidence type="ECO:0000313" key="2">
    <source>
        <dbReference type="EMBL" id="MFC1572307.1"/>
    </source>
</evidence>